<evidence type="ECO:0000256" key="3">
    <source>
        <dbReference type="ARBA" id="ARBA00022679"/>
    </source>
</evidence>
<proteinExistence type="predicted"/>
<keyword evidence="4" id="KW-0547">Nucleotide-binding</keyword>
<keyword evidence="2" id="KW-0723">Serine/threonine-protein kinase</keyword>
<keyword evidence="8" id="KW-1133">Transmembrane helix</keyword>
<dbReference type="AlphaFoldDB" id="A0A2L0EL47"/>
<keyword evidence="8" id="KW-0812">Transmembrane</keyword>
<keyword evidence="5 10" id="KW-0418">Kinase</keyword>
<dbReference type="EC" id="2.7.11.1" evidence="1"/>
<evidence type="ECO:0000256" key="2">
    <source>
        <dbReference type="ARBA" id="ARBA00022527"/>
    </source>
</evidence>
<keyword evidence="6" id="KW-0067">ATP-binding</keyword>
<feature type="region of interest" description="Disordered" evidence="7">
    <location>
        <begin position="488"/>
        <end position="528"/>
    </location>
</feature>
<dbReference type="InterPro" id="IPR000719">
    <property type="entry name" value="Prot_kinase_dom"/>
</dbReference>
<feature type="transmembrane region" description="Helical" evidence="8">
    <location>
        <begin position="91"/>
        <end position="109"/>
    </location>
</feature>
<evidence type="ECO:0000256" key="8">
    <source>
        <dbReference type="SAM" id="Phobius"/>
    </source>
</evidence>
<evidence type="ECO:0000313" key="10">
    <source>
        <dbReference type="EMBL" id="AUX40026.1"/>
    </source>
</evidence>
<evidence type="ECO:0000256" key="4">
    <source>
        <dbReference type="ARBA" id="ARBA00022741"/>
    </source>
</evidence>
<feature type="transmembrane region" description="Helical" evidence="8">
    <location>
        <begin position="145"/>
        <end position="163"/>
    </location>
</feature>
<dbReference type="PANTHER" id="PTHR43289:SF6">
    <property type="entry name" value="SERINE_THREONINE-PROTEIN KINASE NEKL-3"/>
    <property type="match status" value="1"/>
</dbReference>
<dbReference type="PROSITE" id="PS00108">
    <property type="entry name" value="PROTEIN_KINASE_ST"/>
    <property type="match status" value="1"/>
</dbReference>
<dbReference type="EMBL" id="CP012673">
    <property type="protein sequence ID" value="AUX40026.1"/>
    <property type="molecule type" value="Genomic_DNA"/>
</dbReference>
<dbReference type="Proteomes" id="UP000238348">
    <property type="component" value="Chromosome"/>
</dbReference>
<evidence type="ECO:0000256" key="6">
    <source>
        <dbReference type="ARBA" id="ARBA00022840"/>
    </source>
</evidence>
<dbReference type="PANTHER" id="PTHR43289">
    <property type="entry name" value="MITOGEN-ACTIVATED PROTEIN KINASE KINASE KINASE 20-RELATED"/>
    <property type="match status" value="1"/>
</dbReference>
<dbReference type="FunFam" id="1.10.510.10:FF:000021">
    <property type="entry name" value="Serine/threonine protein kinase"/>
    <property type="match status" value="1"/>
</dbReference>
<dbReference type="GO" id="GO:0004674">
    <property type="term" value="F:protein serine/threonine kinase activity"/>
    <property type="evidence" value="ECO:0007669"/>
    <property type="project" value="UniProtKB-KW"/>
</dbReference>
<dbReference type="Pfam" id="PF00069">
    <property type="entry name" value="Pkinase"/>
    <property type="match status" value="1"/>
</dbReference>
<reference evidence="10 11" key="1">
    <citation type="submission" date="2015-09" db="EMBL/GenBank/DDBJ databases">
        <title>Sorangium comparison.</title>
        <authorList>
            <person name="Zaburannyi N."/>
            <person name="Bunk B."/>
            <person name="Overmann J."/>
            <person name="Mueller R."/>
        </authorList>
    </citation>
    <scope>NUCLEOTIDE SEQUENCE [LARGE SCALE GENOMIC DNA]</scope>
    <source>
        <strain evidence="10 11">So ce26</strain>
    </source>
</reference>
<protein>
    <recommendedName>
        <fullName evidence="1">non-specific serine/threonine protein kinase</fullName>
        <ecNumber evidence="1">2.7.11.1</ecNumber>
    </recommendedName>
</protein>
<dbReference type="Gene3D" id="1.10.510.10">
    <property type="entry name" value="Transferase(Phosphotransferase) domain 1"/>
    <property type="match status" value="1"/>
</dbReference>
<dbReference type="GO" id="GO:0005524">
    <property type="term" value="F:ATP binding"/>
    <property type="evidence" value="ECO:0007669"/>
    <property type="project" value="UniProtKB-KW"/>
</dbReference>
<dbReference type="CDD" id="cd14014">
    <property type="entry name" value="STKc_PknB_like"/>
    <property type="match status" value="1"/>
</dbReference>
<dbReference type="RefSeq" id="WP_234023443.1">
    <property type="nucleotide sequence ID" value="NZ_CP012673.1"/>
</dbReference>
<evidence type="ECO:0000256" key="1">
    <source>
        <dbReference type="ARBA" id="ARBA00012513"/>
    </source>
</evidence>
<evidence type="ECO:0000256" key="7">
    <source>
        <dbReference type="SAM" id="MobiDB-lite"/>
    </source>
</evidence>
<dbReference type="SUPFAM" id="SSF56112">
    <property type="entry name" value="Protein kinase-like (PK-like)"/>
    <property type="match status" value="1"/>
</dbReference>
<keyword evidence="8" id="KW-0472">Membrane</keyword>
<sequence>MTASSSYQPTGTHGYRGANAGEERRAMARGLPTALVTWPTFAALDVFVVLAVFPSASVTRLLLYRLLGEVILFWLFLLARREKTSAELLDAAHVFAVWSTGGLISVMALEFGDLTWNYMHGLSIVMLVDATILPTHFSRSLRMTLPVALSFPIIMGAGASLDPGLAEQWSSPRSLVIFACNYIFVLATAILVSAASHGLWSARQQVYEARKLGRYRLVAPVGRGGQNEVWLAWDESLRRDVALKLLRSESKSEADVRSFEREARATSRLTSPHTIRIFDFGASSDGIFYIAMEHLAGADLATLVRDHGPMPPARVVHFARQVCLSLAEAHDAGVIHRDIKPHNLYITRVGDEHDVLKVLDFGIAKQATMEGDATMTDVGVIKGTPTYMSPEVISAGTVDARSDIYSVGVTLYYLLTGVAPFEGRSFGKLVYSHLTLPPIPPSLRAPGPLSSELEEVVMRCLAKRPTERFQGARELLTALDACVEQPPWTPDDARSFWTARAAQPRNEPPPPDPGPTVRLRPDKAVPVA</sequence>
<organism evidence="10 11">
    <name type="scientific">Sorangium cellulosum</name>
    <name type="common">Polyangium cellulosum</name>
    <dbReference type="NCBI Taxonomy" id="56"/>
    <lineage>
        <taxon>Bacteria</taxon>
        <taxon>Pseudomonadati</taxon>
        <taxon>Myxococcota</taxon>
        <taxon>Polyangia</taxon>
        <taxon>Polyangiales</taxon>
        <taxon>Polyangiaceae</taxon>
        <taxon>Sorangium</taxon>
    </lineage>
</organism>
<dbReference type="PROSITE" id="PS50011">
    <property type="entry name" value="PROTEIN_KINASE_DOM"/>
    <property type="match status" value="1"/>
</dbReference>
<gene>
    <name evidence="10" type="ORF">SOCE26_014210</name>
</gene>
<dbReference type="SMART" id="SM00220">
    <property type="entry name" value="S_TKc"/>
    <property type="match status" value="1"/>
</dbReference>
<feature type="domain" description="Protein kinase" evidence="9">
    <location>
        <begin position="215"/>
        <end position="489"/>
    </location>
</feature>
<feature type="transmembrane region" description="Helical" evidence="8">
    <location>
        <begin position="62"/>
        <end position="79"/>
    </location>
</feature>
<dbReference type="InterPro" id="IPR008271">
    <property type="entry name" value="Ser/Thr_kinase_AS"/>
</dbReference>
<dbReference type="InterPro" id="IPR011009">
    <property type="entry name" value="Kinase-like_dom_sf"/>
</dbReference>
<feature type="transmembrane region" description="Helical" evidence="8">
    <location>
        <begin position="34"/>
        <end position="56"/>
    </location>
</feature>
<evidence type="ECO:0000313" key="11">
    <source>
        <dbReference type="Proteomes" id="UP000238348"/>
    </source>
</evidence>
<name>A0A2L0EL47_SORCE</name>
<evidence type="ECO:0000259" key="9">
    <source>
        <dbReference type="PROSITE" id="PS50011"/>
    </source>
</evidence>
<dbReference type="Gene3D" id="3.30.200.20">
    <property type="entry name" value="Phosphorylase Kinase, domain 1"/>
    <property type="match status" value="1"/>
</dbReference>
<keyword evidence="3 10" id="KW-0808">Transferase</keyword>
<evidence type="ECO:0000256" key="5">
    <source>
        <dbReference type="ARBA" id="ARBA00022777"/>
    </source>
</evidence>
<accession>A0A2L0EL47</accession>
<feature type="compositionally biased region" description="Basic and acidic residues" evidence="7">
    <location>
        <begin position="519"/>
        <end position="528"/>
    </location>
</feature>
<feature type="transmembrane region" description="Helical" evidence="8">
    <location>
        <begin position="175"/>
        <end position="200"/>
    </location>
</feature>